<organism evidence="1 2">
    <name type="scientific">Trametes sanguinea</name>
    <dbReference type="NCBI Taxonomy" id="158606"/>
    <lineage>
        <taxon>Eukaryota</taxon>
        <taxon>Fungi</taxon>
        <taxon>Dikarya</taxon>
        <taxon>Basidiomycota</taxon>
        <taxon>Agaricomycotina</taxon>
        <taxon>Agaricomycetes</taxon>
        <taxon>Polyporales</taxon>
        <taxon>Polyporaceae</taxon>
        <taxon>Trametes</taxon>
    </lineage>
</organism>
<evidence type="ECO:0000313" key="2">
    <source>
        <dbReference type="Proteomes" id="UP001144978"/>
    </source>
</evidence>
<sequence>MQLPSRTYRHRISSAKSSDEDHQARPACGCSLGSQCCRIEHSNAWRFDIQSTSGFRAPRIILATCCALEGGSDGRDALNNTVSILGTKSRRRGERMDSEQATTAKHISSKHGAPSHSPKMQAFAFLVVFTALATSTVAISTTSRTATRVSNLIKRAAEYSNQCSHSTLCTGGLRHDCEDGIALIDPTQMYSDQSEFSTGHCYSESPRSSPARQPA</sequence>
<reference evidence="1" key="1">
    <citation type="submission" date="2022-08" db="EMBL/GenBank/DDBJ databases">
        <title>Genome Sequence of Pycnoporus sanguineus.</title>
        <authorList>
            <person name="Buettner E."/>
        </authorList>
    </citation>
    <scope>NUCLEOTIDE SEQUENCE</scope>
    <source>
        <strain evidence="1">CG-C14</strain>
    </source>
</reference>
<comment type="caution">
    <text evidence="1">The sequence shown here is derived from an EMBL/GenBank/DDBJ whole genome shotgun (WGS) entry which is preliminary data.</text>
</comment>
<keyword evidence="2" id="KW-1185">Reference proteome</keyword>
<proteinExistence type="predicted"/>
<dbReference type="EMBL" id="JANSHE010000212">
    <property type="protein sequence ID" value="KAJ3014427.1"/>
    <property type="molecule type" value="Genomic_DNA"/>
</dbReference>
<dbReference type="Proteomes" id="UP001144978">
    <property type="component" value="Unassembled WGS sequence"/>
</dbReference>
<accession>A0ACC1QAH5</accession>
<protein>
    <submittedName>
        <fullName evidence="1">Uncharacterized protein</fullName>
    </submittedName>
</protein>
<evidence type="ECO:0000313" key="1">
    <source>
        <dbReference type="EMBL" id="KAJ3014427.1"/>
    </source>
</evidence>
<name>A0ACC1QAH5_9APHY</name>
<gene>
    <name evidence="1" type="ORF">NUW54_g1312</name>
</gene>